<dbReference type="AlphaFoldDB" id="A0A1G8XEV6"/>
<keyword evidence="1" id="KW-0812">Transmembrane</keyword>
<name>A0A1G8XEV6_9EURY</name>
<dbReference type="Pfam" id="PF26047">
    <property type="entry name" value="DUF8015"/>
    <property type="match status" value="1"/>
</dbReference>
<keyword evidence="1" id="KW-0472">Membrane</keyword>
<dbReference type="InterPro" id="IPR058328">
    <property type="entry name" value="DUF8015"/>
</dbReference>
<evidence type="ECO:0000313" key="3">
    <source>
        <dbReference type="Proteomes" id="UP000198856"/>
    </source>
</evidence>
<evidence type="ECO:0000256" key="1">
    <source>
        <dbReference type="SAM" id="Phobius"/>
    </source>
</evidence>
<evidence type="ECO:0000313" key="2">
    <source>
        <dbReference type="EMBL" id="SDJ88937.1"/>
    </source>
</evidence>
<proteinExistence type="predicted"/>
<keyword evidence="1" id="KW-1133">Transmembrane helix</keyword>
<organism evidence="2 3">
    <name type="scientific">Halovenus aranensis</name>
    <dbReference type="NCBI Taxonomy" id="890420"/>
    <lineage>
        <taxon>Archaea</taxon>
        <taxon>Methanobacteriati</taxon>
        <taxon>Methanobacteriota</taxon>
        <taxon>Stenosarchaea group</taxon>
        <taxon>Halobacteria</taxon>
        <taxon>Halobacteriales</taxon>
        <taxon>Haloarculaceae</taxon>
        <taxon>Halovenus</taxon>
    </lineage>
</organism>
<sequence length="95" mass="10312">MAVSDNTRNRQEQARNRLLSQLSRYDLLLAVIPVLFMAAVLAYLFTPLSLHLAMGASAVTSGLLVADAVYFHPPTDARDVADAESVVERSAHDGE</sequence>
<gene>
    <name evidence="2" type="ORF">SAMN05216226_11131</name>
</gene>
<feature type="transmembrane region" description="Helical" evidence="1">
    <location>
        <begin position="25"/>
        <end position="45"/>
    </location>
</feature>
<protein>
    <submittedName>
        <fullName evidence="2">Uncharacterized protein</fullName>
    </submittedName>
</protein>
<dbReference type="EMBL" id="FNFC01000011">
    <property type="protein sequence ID" value="SDJ88937.1"/>
    <property type="molecule type" value="Genomic_DNA"/>
</dbReference>
<accession>A0A1G8XEV6</accession>
<dbReference type="Proteomes" id="UP000198856">
    <property type="component" value="Unassembled WGS sequence"/>
</dbReference>
<reference evidence="2 3" key="1">
    <citation type="submission" date="2016-10" db="EMBL/GenBank/DDBJ databases">
        <authorList>
            <person name="de Groot N.N."/>
        </authorList>
    </citation>
    <scope>NUCLEOTIDE SEQUENCE [LARGE SCALE GENOMIC DNA]</scope>
    <source>
        <strain evidence="2 3">IBRC-M10015</strain>
    </source>
</reference>
<keyword evidence="3" id="KW-1185">Reference proteome</keyword>